<comment type="similarity">
    <text evidence="13">Belongs to the ARTD/PARP family.</text>
</comment>
<dbReference type="SUPFAM" id="SSF47587">
    <property type="entry name" value="Domain of poly(ADP-ribose) polymerase"/>
    <property type="match status" value="1"/>
</dbReference>
<protein>
    <recommendedName>
        <fullName evidence="15">Poly [ADP-ribose] polymerase</fullName>
        <shortName evidence="15">PARP</shortName>
        <ecNumber evidence="15">2.4.2.-</ecNumber>
    </recommendedName>
</protein>
<evidence type="ECO:0000256" key="8">
    <source>
        <dbReference type="ARBA" id="ARBA00022771"/>
    </source>
</evidence>
<comment type="caution">
    <text evidence="21">The sequence shown here is derived from an EMBL/GenBank/DDBJ whole genome shotgun (WGS) entry which is preliminary data.</text>
</comment>
<dbReference type="VEuPathDB" id="FungiDB:A1O9_01893"/>
<dbReference type="PROSITE" id="PS51059">
    <property type="entry name" value="PARP_CATALYTIC"/>
    <property type="match status" value="1"/>
</dbReference>
<dbReference type="GeneID" id="25276839"/>
<dbReference type="InterPro" id="IPR036616">
    <property type="entry name" value="Poly(ADP-ribose)pol_reg_dom_sf"/>
</dbReference>
<keyword evidence="22" id="KW-1185">Reference proteome</keyword>
<dbReference type="GO" id="GO:0006302">
    <property type="term" value="P:double-strand break repair"/>
    <property type="evidence" value="ECO:0007669"/>
    <property type="project" value="TreeGrafter"/>
</dbReference>
<keyword evidence="11" id="KW-0238">DNA-binding</keyword>
<dbReference type="FunFam" id="2.20.140.10:FF:000001">
    <property type="entry name" value="Poly [ADP-ribose] polymerase"/>
    <property type="match status" value="1"/>
</dbReference>
<keyword evidence="6" id="KW-0677">Repeat</keyword>
<evidence type="ECO:0000256" key="11">
    <source>
        <dbReference type="ARBA" id="ARBA00023125"/>
    </source>
</evidence>
<feature type="domain" description="PARP alpha-helical" evidence="19">
    <location>
        <begin position="333"/>
        <end position="458"/>
    </location>
</feature>
<dbReference type="GO" id="GO:1990404">
    <property type="term" value="F:NAD+-protein mono-ADP-ribosyltransferase activity"/>
    <property type="evidence" value="ECO:0007669"/>
    <property type="project" value="TreeGrafter"/>
</dbReference>
<evidence type="ECO:0000259" key="20">
    <source>
        <dbReference type="PROSITE" id="PS51977"/>
    </source>
</evidence>
<dbReference type="Proteomes" id="UP000027920">
    <property type="component" value="Unassembled WGS sequence"/>
</dbReference>
<dbReference type="GO" id="GO:0008270">
    <property type="term" value="F:zinc ion binding"/>
    <property type="evidence" value="ECO:0007669"/>
    <property type="project" value="UniProtKB-KW"/>
</dbReference>
<dbReference type="Pfam" id="PF02877">
    <property type="entry name" value="PARP_reg"/>
    <property type="match status" value="1"/>
</dbReference>
<dbReference type="SMART" id="SM00773">
    <property type="entry name" value="WGR"/>
    <property type="match status" value="1"/>
</dbReference>
<dbReference type="Gene3D" id="1.20.142.10">
    <property type="entry name" value="Poly(ADP-ribose) polymerase, regulatory domain"/>
    <property type="match status" value="1"/>
</dbReference>
<dbReference type="GO" id="GO:0016779">
    <property type="term" value="F:nucleotidyltransferase activity"/>
    <property type="evidence" value="ECO:0007669"/>
    <property type="project" value="UniProtKB-KW"/>
</dbReference>
<dbReference type="PROSITE" id="PS51060">
    <property type="entry name" value="PARP_ALPHA_HD"/>
    <property type="match status" value="1"/>
</dbReference>
<evidence type="ECO:0000259" key="19">
    <source>
        <dbReference type="PROSITE" id="PS51060"/>
    </source>
</evidence>
<keyword evidence="10 15" id="KW-0520">NAD</keyword>
<keyword evidence="4" id="KW-0548">Nucleotidyltransferase</keyword>
<evidence type="ECO:0000313" key="21">
    <source>
        <dbReference type="EMBL" id="KEF60333.1"/>
    </source>
</evidence>
<dbReference type="SUPFAM" id="SSF142921">
    <property type="entry name" value="WGR domain-like"/>
    <property type="match status" value="1"/>
</dbReference>
<keyword evidence="3 15" id="KW-0808">Transferase</keyword>
<dbReference type="HOGENOM" id="CLU_004841_2_0_1"/>
<feature type="region of interest" description="Disordered" evidence="16">
    <location>
        <begin position="300"/>
        <end position="334"/>
    </location>
</feature>
<evidence type="ECO:0000256" key="14">
    <source>
        <dbReference type="ARBA" id="ARBA00033987"/>
    </source>
</evidence>
<dbReference type="InterPro" id="IPR036930">
    <property type="entry name" value="WGR_dom_sf"/>
</dbReference>
<dbReference type="Gene3D" id="3.40.50.10190">
    <property type="entry name" value="BRCT domain"/>
    <property type="match status" value="1"/>
</dbReference>
<dbReference type="EMBL" id="AMGV01000002">
    <property type="protein sequence ID" value="KEF60333.1"/>
    <property type="molecule type" value="Genomic_DNA"/>
</dbReference>
<dbReference type="FunFam" id="1.20.142.10:FF:000002">
    <property type="entry name" value="Poly [ADP-ribose] polymerase"/>
    <property type="match status" value="1"/>
</dbReference>
<feature type="compositionally biased region" description="Acidic residues" evidence="16">
    <location>
        <begin position="318"/>
        <end position="329"/>
    </location>
</feature>
<evidence type="ECO:0000256" key="2">
    <source>
        <dbReference type="ARBA" id="ARBA00022676"/>
    </source>
</evidence>
<keyword evidence="8" id="KW-0863">Zinc-finger</keyword>
<organism evidence="21 22">
    <name type="scientific">Exophiala aquamarina CBS 119918</name>
    <dbReference type="NCBI Taxonomy" id="1182545"/>
    <lineage>
        <taxon>Eukaryota</taxon>
        <taxon>Fungi</taxon>
        <taxon>Dikarya</taxon>
        <taxon>Ascomycota</taxon>
        <taxon>Pezizomycotina</taxon>
        <taxon>Eurotiomycetes</taxon>
        <taxon>Chaetothyriomycetidae</taxon>
        <taxon>Chaetothyriales</taxon>
        <taxon>Herpotrichiellaceae</taxon>
        <taxon>Exophiala</taxon>
    </lineage>
</organism>
<evidence type="ECO:0000259" key="17">
    <source>
        <dbReference type="PROSITE" id="PS50172"/>
    </source>
</evidence>
<accession>A0A072PLY9</accession>
<keyword evidence="9" id="KW-0862">Zinc</keyword>
<evidence type="ECO:0000256" key="5">
    <source>
        <dbReference type="ARBA" id="ARBA00022723"/>
    </source>
</evidence>
<dbReference type="InterPro" id="IPR004102">
    <property type="entry name" value="Poly(ADP-ribose)pol_reg_dom"/>
</dbReference>
<dbReference type="CDD" id="cd07997">
    <property type="entry name" value="WGR_PARP"/>
    <property type="match status" value="1"/>
</dbReference>
<evidence type="ECO:0000259" key="18">
    <source>
        <dbReference type="PROSITE" id="PS51059"/>
    </source>
</evidence>
<dbReference type="InterPro" id="IPR036420">
    <property type="entry name" value="BRCT_dom_sf"/>
</dbReference>
<evidence type="ECO:0000256" key="6">
    <source>
        <dbReference type="ARBA" id="ARBA00022737"/>
    </source>
</evidence>
<dbReference type="RefSeq" id="XP_013262923.1">
    <property type="nucleotide sequence ID" value="XM_013407469.1"/>
</dbReference>
<dbReference type="STRING" id="1182545.A0A072PLY9"/>
<dbReference type="PANTHER" id="PTHR10459">
    <property type="entry name" value="DNA LIGASE"/>
    <property type="match status" value="1"/>
</dbReference>
<dbReference type="GO" id="GO:0005730">
    <property type="term" value="C:nucleolus"/>
    <property type="evidence" value="ECO:0007669"/>
    <property type="project" value="TreeGrafter"/>
</dbReference>
<reference evidence="21 22" key="1">
    <citation type="submission" date="2013-03" db="EMBL/GenBank/DDBJ databases">
        <title>The Genome Sequence of Exophiala aquamarina CBS 119918.</title>
        <authorList>
            <consortium name="The Broad Institute Genomics Platform"/>
            <person name="Cuomo C."/>
            <person name="de Hoog S."/>
            <person name="Gorbushina A."/>
            <person name="Walker B."/>
            <person name="Young S.K."/>
            <person name="Zeng Q."/>
            <person name="Gargeya S."/>
            <person name="Fitzgerald M."/>
            <person name="Haas B."/>
            <person name="Abouelleil A."/>
            <person name="Allen A.W."/>
            <person name="Alvarado L."/>
            <person name="Arachchi H.M."/>
            <person name="Berlin A.M."/>
            <person name="Chapman S.B."/>
            <person name="Gainer-Dewar J."/>
            <person name="Goldberg J."/>
            <person name="Griggs A."/>
            <person name="Gujja S."/>
            <person name="Hansen M."/>
            <person name="Howarth C."/>
            <person name="Imamovic A."/>
            <person name="Ireland A."/>
            <person name="Larimer J."/>
            <person name="McCowan C."/>
            <person name="Murphy C."/>
            <person name="Pearson M."/>
            <person name="Poon T.W."/>
            <person name="Priest M."/>
            <person name="Roberts A."/>
            <person name="Saif S."/>
            <person name="Shea T."/>
            <person name="Sisk P."/>
            <person name="Sykes S."/>
            <person name="Wortman J."/>
            <person name="Nusbaum C."/>
            <person name="Birren B."/>
        </authorList>
    </citation>
    <scope>NUCLEOTIDE SEQUENCE [LARGE SCALE GENOMIC DNA]</scope>
    <source>
        <strain evidence="21 22">CBS 119918</strain>
    </source>
</reference>
<keyword evidence="7" id="KW-0013">ADP-ribosylation</keyword>
<dbReference type="SUPFAM" id="SSF52113">
    <property type="entry name" value="BRCT domain"/>
    <property type="match status" value="1"/>
</dbReference>
<evidence type="ECO:0000256" key="3">
    <source>
        <dbReference type="ARBA" id="ARBA00022679"/>
    </source>
</evidence>
<dbReference type="Gene3D" id="2.20.140.10">
    <property type="entry name" value="WGR domain"/>
    <property type="match status" value="1"/>
</dbReference>
<dbReference type="Gene3D" id="3.90.228.10">
    <property type="match status" value="1"/>
</dbReference>
<dbReference type="PROSITE" id="PS51977">
    <property type="entry name" value="WGR"/>
    <property type="match status" value="1"/>
</dbReference>
<dbReference type="FunFam" id="3.90.228.10:FF:000002">
    <property type="entry name" value="Poly [ADP-ribose] polymerase"/>
    <property type="match status" value="1"/>
</dbReference>
<dbReference type="GO" id="GO:0003950">
    <property type="term" value="F:NAD+ poly-ADP-ribosyltransferase activity"/>
    <property type="evidence" value="ECO:0007669"/>
    <property type="project" value="UniProtKB-UniRule"/>
</dbReference>
<proteinExistence type="inferred from homology"/>
<dbReference type="PROSITE" id="PS50172">
    <property type="entry name" value="BRCT"/>
    <property type="match status" value="1"/>
</dbReference>
<evidence type="ECO:0000256" key="16">
    <source>
        <dbReference type="SAM" id="MobiDB-lite"/>
    </source>
</evidence>
<dbReference type="EC" id="2.4.2.-" evidence="15"/>
<evidence type="ECO:0000256" key="15">
    <source>
        <dbReference type="RuleBase" id="RU362114"/>
    </source>
</evidence>
<dbReference type="InterPro" id="IPR050800">
    <property type="entry name" value="ARTD/PARP"/>
</dbReference>
<dbReference type="InterPro" id="IPR001357">
    <property type="entry name" value="BRCT_dom"/>
</dbReference>
<evidence type="ECO:0000256" key="9">
    <source>
        <dbReference type="ARBA" id="ARBA00022833"/>
    </source>
</evidence>
<dbReference type="SUPFAM" id="SSF56399">
    <property type="entry name" value="ADP-ribosylation"/>
    <property type="match status" value="1"/>
</dbReference>
<evidence type="ECO:0000256" key="12">
    <source>
        <dbReference type="ARBA" id="ARBA00023242"/>
    </source>
</evidence>
<dbReference type="InterPro" id="IPR012317">
    <property type="entry name" value="Poly(ADP-ribose)pol_cat_dom"/>
</dbReference>
<evidence type="ECO:0000256" key="10">
    <source>
        <dbReference type="ARBA" id="ARBA00023027"/>
    </source>
</evidence>
<dbReference type="Pfam" id="PF00644">
    <property type="entry name" value="PARP"/>
    <property type="match status" value="1"/>
</dbReference>
<dbReference type="InterPro" id="IPR008893">
    <property type="entry name" value="WGR_domain"/>
</dbReference>
<dbReference type="CDD" id="cd00027">
    <property type="entry name" value="BRCT"/>
    <property type="match status" value="1"/>
</dbReference>
<dbReference type="OrthoDB" id="2017365at2759"/>
<keyword evidence="2 15" id="KW-0328">Glycosyltransferase</keyword>
<evidence type="ECO:0000313" key="22">
    <source>
        <dbReference type="Proteomes" id="UP000027920"/>
    </source>
</evidence>
<gene>
    <name evidence="21" type="ORF">A1O9_01893</name>
</gene>
<dbReference type="PANTHER" id="PTHR10459:SF60">
    <property type="entry name" value="POLY [ADP-RIBOSE] POLYMERASE 2"/>
    <property type="match status" value="1"/>
</dbReference>
<evidence type="ECO:0000256" key="7">
    <source>
        <dbReference type="ARBA" id="ARBA00022765"/>
    </source>
</evidence>
<evidence type="ECO:0000256" key="4">
    <source>
        <dbReference type="ARBA" id="ARBA00022695"/>
    </source>
</evidence>
<dbReference type="Pfam" id="PF05406">
    <property type="entry name" value="WGR"/>
    <property type="match status" value="1"/>
</dbReference>
<comment type="subcellular location">
    <subcellularLocation>
        <location evidence="1">Nucleus</location>
    </subcellularLocation>
</comment>
<feature type="region of interest" description="Disordered" evidence="16">
    <location>
        <begin position="114"/>
        <end position="188"/>
    </location>
</feature>
<feature type="domain" description="BRCT" evidence="17">
    <location>
        <begin position="10"/>
        <end position="110"/>
    </location>
</feature>
<name>A0A072PLY9_9EURO</name>
<dbReference type="GO" id="GO:0070212">
    <property type="term" value="P:protein poly-ADP-ribosylation"/>
    <property type="evidence" value="ECO:0007669"/>
    <property type="project" value="TreeGrafter"/>
</dbReference>
<feature type="compositionally biased region" description="Low complexity" evidence="16">
    <location>
        <begin position="114"/>
        <end position="127"/>
    </location>
</feature>
<dbReference type="CDD" id="cd01437">
    <property type="entry name" value="parp_like"/>
    <property type="match status" value="1"/>
</dbReference>
<feature type="domain" description="WGR" evidence="20">
    <location>
        <begin position="195"/>
        <end position="290"/>
    </location>
</feature>
<keyword evidence="5" id="KW-0479">Metal-binding</keyword>
<sequence length="706" mass="77736">MPRTKAPPAVPSTSLEGYTVTFASYSAGCHIDLTSKTIAQLRAQIATCGGSYTSKIAQCTHLVASPAQYEKKLKAVKEALQQPSLIIVDYDWLAESLKSTSPVSVDDYLLDKSSATTTGVSGTNGVNDSNGVDEESESDSKVPSDIPKPNLKRKRGNDKAPDTHLPTRVSTQKPPPKPKAAPKIPVDEHLSNGDAYTVFVDDDGLAWDATLNQSNSNANNNKFYKMQLLVDHKGSCRCWTRWGRVGEIGQSMMLGDGDMKTAMAAFEKKFKDKNGNKWENRDGPAKSGKYVFIEINYADSEDEEEEEEPQKKKVAVKDEEDEAEDEIDDIPVQSTLDKPVQELMKLIFDLKLFDSTMASLNYDAKKMPLGKLSKKTLLKGYEVLKELAALIADPNIAVGTGTTYSQAVADRSNLYFSLVPHVSGRSRLPTLDNMGLIKREIEVLETLTDMQLANEIMKTAKGKKSNDKVHVLDRQYQGLGMQEMTALDAGTREFKEIETYLMKTHGSTHGYSYEVQDIFRVERIGEDARFQCSEFSDMGDKSDRRLLWHGSRVTNFGGILSQGLRIAPPEAPVSGYMFGKGVYLADMSSKSAGYCSSYSSNGTGLLLLCEAELGTPPLKLMNADYNAGNRAKDEGCISTWGVGQTAPLAWKDAGAIHKSLKGVTMPDVSKKAPGATKETGAYLFYNEYIVYDISQIKLRYLLRVKM</sequence>
<keyword evidence="12" id="KW-0539">Nucleus</keyword>
<comment type="catalytic activity">
    <reaction evidence="14">
        <text>NAD(+) + (ADP-D-ribosyl)n-acceptor = nicotinamide + (ADP-D-ribosyl)n+1-acceptor + H(+).</text>
        <dbReference type="EC" id="2.4.2.30"/>
    </reaction>
</comment>
<dbReference type="AlphaFoldDB" id="A0A072PLY9"/>
<feature type="domain" description="PARP catalytic" evidence="18">
    <location>
        <begin position="470"/>
        <end position="706"/>
    </location>
</feature>
<evidence type="ECO:0000256" key="1">
    <source>
        <dbReference type="ARBA" id="ARBA00004123"/>
    </source>
</evidence>
<evidence type="ECO:0000256" key="13">
    <source>
        <dbReference type="ARBA" id="ARBA00024347"/>
    </source>
</evidence>
<dbReference type="GO" id="GO:0003677">
    <property type="term" value="F:DNA binding"/>
    <property type="evidence" value="ECO:0007669"/>
    <property type="project" value="UniProtKB-KW"/>
</dbReference>